<evidence type="ECO:0000256" key="1">
    <source>
        <dbReference type="SAM" id="SignalP"/>
    </source>
</evidence>
<dbReference type="AlphaFoldDB" id="A0A2A2ED36"/>
<sequence length="178" mass="18351">MNNHKSRTMHGPISVVLALLAIVAIGFAPTHAYADEGHVPDNASQTITGRTVSVADDGRGLDLNLLEGDTVEVEGDTAIIRNTNGSPVATIEAKPPQGYKVAYDSHNHHLTVIPDTPFRRRGCTNNKFAQWLVGTGGALMVCLPLGLGVGGLTAGIGGAVAGAVCTAGADGLRTWVSC</sequence>
<dbReference type="OrthoDB" id="4427619at2"/>
<reference evidence="2 3" key="1">
    <citation type="journal article" date="2017" name="ISME J.">
        <title>Unveiling bifidobacterial biogeography across the mammalian branch of the tree of life.</title>
        <authorList>
            <person name="Milani C."/>
            <person name="Mangifesta M."/>
            <person name="Mancabelli L."/>
            <person name="Lugli G.A."/>
            <person name="James K."/>
            <person name="Duranti S."/>
            <person name="Turroni F."/>
            <person name="Ferrario C."/>
            <person name="Ossiprandi M.C."/>
            <person name="van Sinderen D."/>
            <person name="Ventura M."/>
        </authorList>
    </citation>
    <scope>NUCLEOTIDE SEQUENCE [LARGE SCALE GENOMIC DNA]</scope>
    <source>
        <strain evidence="2 3">70</strain>
    </source>
</reference>
<dbReference type="EMBL" id="MVOG01000045">
    <property type="protein sequence ID" value="PAU67144.1"/>
    <property type="molecule type" value="Genomic_DNA"/>
</dbReference>
<evidence type="ECO:0000313" key="2">
    <source>
        <dbReference type="EMBL" id="PAU67144.1"/>
    </source>
</evidence>
<dbReference type="RefSeq" id="WP_133064672.1">
    <property type="nucleotide sequence ID" value="NZ_MVOG01000045.1"/>
</dbReference>
<comment type="caution">
    <text evidence="2">The sequence shown here is derived from an EMBL/GenBank/DDBJ whole genome shotgun (WGS) entry which is preliminary data.</text>
</comment>
<accession>A0A2A2ED36</accession>
<feature type="chain" id="PRO_5013353534" evidence="1">
    <location>
        <begin position="35"/>
        <end position="178"/>
    </location>
</feature>
<keyword evidence="3" id="KW-1185">Reference proteome</keyword>
<gene>
    <name evidence="2" type="ORF">B1400_1707</name>
</gene>
<evidence type="ECO:0000313" key="3">
    <source>
        <dbReference type="Proteomes" id="UP000217986"/>
    </source>
</evidence>
<proteinExistence type="predicted"/>
<organism evidence="2 3">
    <name type="scientific">Bifidobacterium italicum</name>
    <dbReference type="NCBI Taxonomy" id="1960968"/>
    <lineage>
        <taxon>Bacteria</taxon>
        <taxon>Bacillati</taxon>
        <taxon>Actinomycetota</taxon>
        <taxon>Actinomycetes</taxon>
        <taxon>Bifidobacteriales</taxon>
        <taxon>Bifidobacteriaceae</taxon>
        <taxon>Bifidobacterium</taxon>
    </lineage>
</organism>
<keyword evidence="1" id="KW-0732">Signal</keyword>
<name>A0A2A2ED36_9BIFI</name>
<dbReference type="Proteomes" id="UP000217986">
    <property type="component" value="Unassembled WGS sequence"/>
</dbReference>
<protein>
    <submittedName>
        <fullName evidence="2">Uncharacterized protein</fullName>
    </submittedName>
</protein>
<feature type="signal peptide" evidence="1">
    <location>
        <begin position="1"/>
        <end position="34"/>
    </location>
</feature>